<dbReference type="RefSeq" id="WP_106584174.1">
    <property type="nucleotide sequence ID" value="NZ_PYGA01000012.1"/>
</dbReference>
<proteinExistence type="predicted"/>
<dbReference type="EMBL" id="PYGA01000012">
    <property type="protein sequence ID" value="PSK96206.1"/>
    <property type="molecule type" value="Genomic_DNA"/>
</dbReference>
<dbReference type="Proteomes" id="UP000240542">
    <property type="component" value="Unassembled WGS sequence"/>
</dbReference>
<evidence type="ECO:0000259" key="1">
    <source>
        <dbReference type="Pfam" id="PF17885"/>
    </source>
</evidence>
<dbReference type="Pfam" id="PF17885">
    <property type="entry name" value="Smoa_sbd"/>
    <property type="match status" value="1"/>
</dbReference>
<dbReference type="InterPro" id="IPR036188">
    <property type="entry name" value="FAD/NAD-bd_sf"/>
</dbReference>
<dbReference type="InterPro" id="IPR041654">
    <property type="entry name" value="StyA_sbd"/>
</dbReference>
<feature type="domain" description="Styrene monooxygenase StyA putative substrate binding" evidence="1">
    <location>
        <begin position="150"/>
        <end position="277"/>
    </location>
</feature>
<gene>
    <name evidence="2" type="ORF">CLV63_11288</name>
</gene>
<comment type="caution">
    <text evidence="2">The sequence shown here is derived from an EMBL/GenBank/DDBJ whole genome shotgun (WGS) entry which is preliminary data.</text>
</comment>
<evidence type="ECO:0000313" key="3">
    <source>
        <dbReference type="Proteomes" id="UP000240542"/>
    </source>
</evidence>
<sequence length="435" mass="46173">MRKIAIVGAGQSGLYLAHQLLDRGYDITLLTGQSTEEVRTGAPSVLQFTPPSVLAAERAAGLPVWAEHAPPIDRIRMQVRTPGGDAGFTGRFPGGHTISVDRRLKMADWLEVFKEKGEATRRGRVITHGVTVSDLGYFTQMFDLVVVAVGGGVLGELFDVDPGRQGGAHPRTIVQVYLDGDTVPGAEDGVVEVVAAQPGGALAHGGEVFFAPVLTHAGPGYGLMGLGHPGGPLDAALPRRITDAQGREVARHAIAPEHAVAILMEQVRVWAPQIAERLRGARPIGGRAVLVQQVNPVVRCPVGVLDSGAAVLGMADAVITTGPLSGQTWATSTRGAQAYADRITARGERPFDREFMETAFDAFWEAHGRPAARFSEISHGIFPAHFPALLGAAGAVPEVADRWAAGIDDPRTLTDWMFDAEHAHAYLTRVAAAHR</sequence>
<keyword evidence="3" id="KW-1185">Reference proteome</keyword>
<reference evidence="2 3" key="1">
    <citation type="submission" date="2018-03" db="EMBL/GenBank/DDBJ databases">
        <title>Genomic Encyclopedia of Archaeal and Bacterial Type Strains, Phase II (KMG-II): from individual species to whole genera.</title>
        <authorList>
            <person name="Goeker M."/>
        </authorList>
    </citation>
    <scope>NUCLEOTIDE SEQUENCE [LARGE SCALE GENOMIC DNA]</scope>
    <source>
        <strain evidence="2 3">DSM 45312</strain>
    </source>
</reference>
<accession>A0A2P8DG73</accession>
<dbReference type="OrthoDB" id="3414915at2"/>
<dbReference type="SUPFAM" id="SSF51905">
    <property type="entry name" value="FAD/NAD(P)-binding domain"/>
    <property type="match status" value="1"/>
</dbReference>
<dbReference type="Gene3D" id="3.50.50.60">
    <property type="entry name" value="FAD/NAD(P)-binding domain"/>
    <property type="match status" value="3"/>
</dbReference>
<evidence type="ECO:0000313" key="2">
    <source>
        <dbReference type="EMBL" id="PSK96206.1"/>
    </source>
</evidence>
<protein>
    <submittedName>
        <fullName evidence="2">2-polyprenyl-6-methoxyphenol hydroxylase-like FAD-dependent oxidoreductase</fullName>
    </submittedName>
</protein>
<name>A0A2P8DG73_9ACTN</name>
<organism evidence="2 3">
    <name type="scientific">Murinocardiopsis flavida</name>
    <dbReference type="NCBI Taxonomy" id="645275"/>
    <lineage>
        <taxon>Bacteria</taxon>
        <taxon>Bacillati</taxon>
        <taxon>Actinomycetota</taxon>
        <taxon>Actinomycetes</taxon>
        <taxon>Streptosporangiales</taxon>
        <taxon>Nocardiopsidaceae</taxon>
        <taxon>Murinocardiopsis</taxon>
    </lineage>
</organism>
<dbReference type="AlphaFoldDB" id="A0A2P8DG73"/>